<keyword evidence="3" id="KW-1185">Reference proteome</keyword>
<dbReference type="InParanoid" id="F0XTT7"/>
<evidence type="ECO:0000313" key="3">
    <source>
        <dbReference type="Proteomes" id="UP000007796"/>
    </source>
</evidence>
<dbReference type="GeneID" id="25977894"/>
<dbReference type="RefSeq" id="XP_014168290.1">
    <property type="nucleotide sequence ID" value="XM_014312815.1"/>
</dbReference>
<proteinExistence type="predicted"/>
<reference evidence="2 3" key="1">
    <citation type="journal article" date="2011" name="Proc. Natl. Acad. Sci. U.S.A.">
        <title>Genome and transcriptome analyses of the mountain pine beetle-fungal symbiont Grosmannia clavigera, a lodgepole pine pathogen.</title>
        <authorList>
            <person name="DiGuistini S."/>
            <person name="Wang Y."/>
            <person name="Liao N.Y."/>
            <person name="Taylor G."/>
            <person name="Tanguay P."/>
            <person name="Feau N."/>
            <person name="Henrissat B."/>
            <person name="Chan S.K."/>
            <person name="Hesse-Orce U."/>
            <person name="Alamouti S.M."/>
            <person name="Tsui C.K.M."/>
            <person name="Docking R.T."/>
            <person name="Levasseur A."/>
            <person name="Haridas S."/>
            <person name="Robertson G."/>
            <person name="Birol I."/>
            <person name="Holt R.A."/>
            <person name="Marra M.A."/>
            <person name="Hamelin R.C."/>
            <person name="Hirst M."/>
            <person name="Jones S.J.M."/>
            <person name="Bohlmann J."/>
            <person name="Breuil C."/>
        </authorList>
    </citation>
    <scope>NUCLEOTIDE SEQUENCE [LARGE SCALE GENOMIC DNA]</scope>
    <source>
        <strain evidence="3">kw1407 / UAMH 11150</strain>
    </source>
</reference>
<evidence type="ECO:0008006" key="4">
    <source>
        <dbReference type="Google" id="ProtNLM"/>
    </source>
</evidence>
<dbReference type="Proteomes" id="UP000007796">
    <property type="component" value="Unassembled WGS sequence"/>
</dbReference>
<protein>
    <recommendedName>
        <fullName evidence="4">Involucrin repeat protein</fullName>
    </recommendedName>
</protein>
<dbReference type="OrthoDB" id="5328813at2759"/>
<dbReference type="EMBL" id="GL630006">
    <property type="protein sequence ID" value="EFW98807.1"/>
    <property type="molecule type" value="Genomic_DNA"/>
</dbReference>
<evidence type="ECO:0000313" key="2">
    <source>
        <dbReference type="EMBL" id="EFW98807.1"/>
    </source>
</evidence>
<dbReference type="HOGENOM" id="CLU_019744_2_0_1"/>
<name>F0XTT7_GROCL</name>
<dbReference type="eggNOG" id="ENOG502S9Q7">
    <property type="taxonomic scope" value="Eukaryota"/>
</dbReference>
<dbReference type="AlphaFoldDB" id="F0XTT7"/>
<feature type="compositionally biased region" description="Low complexity" evidence="1">
    <location>
        <begin position="27"/>
        <end position="39"/>
    </location>
</feature>
<accession>F0XTT7</accession>
<dbReference type="STRING" id="655863.F0XTT7"/>
<feature type="region of interest" description="Disordered" evidence="1">
    <location>
        <begin position="1"/>
        <end position="46"/>
    </location>
</feature>
<evidence type="ECO:0000256" key="1">
    <source>
        <dbReference type="SAM" id="MobiDB-lite"/>
    </source>
</evidence>
<sequence length="364" mass="39854">MLNLADSDAPSTAPAGIRCRTTPATGVSSSHVLQTTSSSAAVAGHKDERIAQLERELADRTDFRAEWETIAARDEELRTLRLQVRGLKERVSTATRAEGVTTSDEVLAGGMARLANGLQNWVIVHFRRAKLAHPDDCYELTQLVPMHELLRHSAKLHLLQSAVARLLVDHVFAAYYVGLSSELAAQLSQIEAALLSYAGSAGPINQWRALTLAIVSRDAAKQLPPETDRLIDDVVGRISSVLDRATTTTTTTSTDDRNQALRLLVAGAVDLSRLLVAQRAVFRIFMPNPTPHQQLLFDPSTMEDLGCEEDDDDGLARREVAFLAFPGIIKHGDETGGQLQYRNVICKARVTCARKDEESQQGKE</sequence>
<organism evidence="3">
    <name type="scientific">Grosmannia clavigera (strain kw1407 / UAMH 11150)</name>
    <name type="common">Blue stain fungus</name>
    <name type="synonym">Graphiocladiella clavigera</name>
    <dbReference type="NCBI Taxonomy" id="655863"/>
    <lineage>
        <taxon>Eukaryota</taxon>
        <taxon>Fungi</taxon>
        <taxon>Dikarya</taxon>
        <taxon>Ascomycota</taxon>
        <taxon>Pezizomycotina</taxon>
        <taxon>Sordariomycetes</taxon>
        <taxon>Sordariomycetidae</taxon>
        <taxon>Ophiostomatales</taxon>
        <taxon>Ophiostomataceae</taxon>
        <taxon>Leptographium</taxon>
    </lineage>
</organism>
<gene>
    <name evidence="2" type="ORF">CMQ_4659</name>
</gene>